<comment type="caution">
    <text evidence="2">The sequence shown here is derived from an EMBL/GenBank/DDBJ whole genome shotgun (WGS) entry which is preliminary data.</text>
</comment>
<dbReference type="PATRIC" id="fig|943816.4.peg.3032"/>
<sequence>MSKRRPDHEGSEPDRIRGPEERRTHGGMPEKPDDEALARRTERERVETGVDDYDPEDVPPATEP</sequence>
<feature type="compositionally biased region" description="Basic and acidic residues" evidence="1">
    <location>
        <begin position="1"/>
        <end position="48"/>
    </location>
</feature>
<evidence type="ECO:0000313" key="3">
    <source>
        <dbReference type="Proteomes" id="UP000175829"/>
    </source>
</evidence>
<dbReference type="EMBL" id="LJGV01000022">
    <property type="protein sequence ID" value="OEU99345.1"/>
    <property type="molecule type" value="Genomic_DNA"/>
</dbReference>
<dbReference type="AlphaFoldDB" id="A0A1E7K623"/>
<protein>
    <submittedName>
        <fullName evidence="2">Uncharacterized protein</fullName>
    </submittedName>
</protein>
<name>A0A1E7K623_9ACTN</name>
<proteinExistence type="predicted"/>
<organism evidence="2 3">
    <name type="scientific">Streptomyces qinglanensis</name>
    <dbReference type="NCBI Taxonomy" id="943816"/>
    <lineage>
        <taxon>Bacteria</taxon>
        <taxon>Bacillati</taxon>
        <taxon>Actinomycetota</taxon>
        <taxon>Actinomycetes</taxon>
        <taxon>Kitasatosporales</taxon>
        <taxon>Streptomycetaceae</taxon>
        <taxon>Streptomyces</taxon>
    </lineage>
</organism>
<accession>A0A1E7K623</accession>
<dbReference type="RefSeq" id="WP_019359210.1">
    <property type="nucleotide sequence ID" value="NZ_LJGV01000022.1"/>
</dbReference>
<evidence type="ECO:0000313" key="2">
    <source>
        <dbReference type="EMBL" id="OEU99345.1"/>
    </source>
</evidence>
<feature type="region of interest" description="Disordered" evidence="1">
    <location>
        <begin position="1"/>
        <end position="64"/>
    </location>
</feature>
<evidence type="ECO:0000256" key="1">
    <source>
        <dbReference type="SAM" id="MobiDB-lite"/>
    </source>
</evidence>
<dbReference type="Proteomes" id="UP000175829">
    <property type="component" value="Unassembled WGS sequence"/>
</dbReference>
<reference evidence="2 3" key="1">
    <citation type="journal article" date="2016" name="Front. Microbiol.">
        <title>Comparative Genomics Analysis of Streptomyces Species Reveals Their Adaptation to the Marine Environment and Their Diversity at the Genomic Level.</title>
        <authorList>
            <person name="Tian X."/>
            <person name="Zhang Z."/>
            <person name="Yang T."/>
            <person name="Chen M."/>
            <person name="Li J."/>
            <person name="Chen F."/>
            <person name="Yang J."/>
            <person name="Li W."/>
            <person name="Zhang B."/>
            <person name="Zhang Z."/>
            <person name="Wu J."/>
            <person name="Zhang C."/>
            <person name="Long L."/>
            <person name="Xiao J."/>
        </authorList>
    </citation>
    <scope>NUCLEOTIDE SEQUENCE [LARGE SCALE GENOMIC DNA]</scope>
    <source>
        <strain evidence="2 3">SCSIO M10379</strain>
    </source>
</reference>
<gene>
    <name evidence="2" type="ORF">AN217_17715</name>
</gene>